<dbReference type="EC" id="3.1.1.-" evidence="3"/>
<evidence type="ECO:0000256" key="3">
    <source>
        <dbReference type="RuleBase" id="RU361235"/>
    </source>
</evidence>
<dbReference type="AlphaFoldDB" id="A0A4U0V749"/>
<dbReference type="SUPFAM" id="SSF53474">
    <property type="entry name" value="alpha/beta-Hydrolases"/>
    <property type="match status" value="1"/>
</dbReference>
<reference evidence="6 7" key="1">
    <citation type="submission" date="2017-03" db="EMBL/GenBank/DDBJ databases">
        <title>Genomes of endolithic fungi from Antarctica.</title>
        <authorList>
            <person name="Coleine C."/>
            <person name="Masonjones S."/>
            <person name="Stajich J.E."/>
        </authorList>
    </citation>
    <scope>NUCLEOTIDE SEQUENCE [LARGE SCALE GENOMIC DNA]</scope>
    <source>
        <strain evidence="6 7">CCFEE 5311</strain>
    </source>
</reference>
<evidence type="ECO:0000256" key="4">
    <source>
        <dbReference type="SAM" id="MobiDB-lite"/>
    </source>
</evidence>
<name>A0A4U0V749_9PEZI</name>
<evidence type="ECO:0000313" key="7">
    <source>
        <dbReference type="Proteomes" id="UP000310066"/>
    </source>
</evidence>
<keyword evidence="2 3" id="KW-0378">Hydrolase</keyword>
<dbReference type="PROSITE" id="PS00122">
    <property type="entry name" value="CARBOXYLESTERASE_B_1"/>
    <property type="match status" value="1"/>
</dbReference>
<dbReference type="InterPro" id="IPR002018">
    <property type="entry name" value="CarbesteraseB"/>
</dbReference>
<accession>A0A4U0V749</accession>
<dbReference type="Pfam" id="PF00135">
    <property type="entry name" value="COesterase"/>
    <property type="match status" value="1"/>
</dbReference>
<comment type="caution">
    <text evidence="6">The sequence shown here is derived from an EMBL/GenBank/DDBJ whole genome shotgun (WGS) entry which is preliminary data.</text>
</comment>
<dbReference type="PROSITE" id="PS00941">
    <property type="entry name" value="CARBOXYLESTERASE_B_2"/>
    <property type="match status" value="1"/>
</dbReference>
<dbReference type="OrthoDB" id="408631at2759"/>
<feature type="signal peptide" evidence="3">
    <location>
        <begin position="1"/>
        <end position="18"/>
    </location>
</feature>
<dbReference type="STRING" id="329885.A0A4U0V749"/>
<keyword evidence="3" id="KW-0732">Signal</keyword>
<evidence type="ECO:0000256" key="2">
    <source>
        <dbReference type="ARBA" id="ARBA00022801"/>
    </source>
</evidence>
<dbReference type="Gene3D" id="3.40.50.1820">
    <property type="entry name" value="alpha/beta hydrolase"/>
    <property type="match status" value="1"/>
</dbReference>
<feature type="chain" id="PRO_5021042281" description="Carboxylic ester hydrolase" evidence="3">
    <location>
        <begin position="19"/>
        <end position="604"/>
    </location>
</feature>
<organism evidence="6 7">
    <name type="scientific">Friedmanniomyces endolithicus</name>
    <dbReference type="NCBI Taxonomy" id="329885"/>
    <lineage>
        <taxon>Eukaryota</taxon>
        <taxon>Fungi</taxon>
        <taxon>Dikarya</taxon>
        <taxon>Ascomycota</taxon>
        <taxon>Pezizomycotina</taxon>
        <taxon>Dothideomycetes</taxon>
        <taxon>Dothideomycetidae</taxon>
        <taxon>Mycosphaerellales</taxon>
        <taxon>Teratosphaeriaceae</taxon>
        <taxon>Friedmanniomyces</taxon>
    </lineage>
</organism>
<evidence type="ECO:0000256" key="1">
    <source>
        <dbReference type="ARBA" id="ARBA00005964"/>
    </source>
</evidence>
<dbReference type="Proteomes" id="UP000310066">
    <property type="component" value="Unassembled WGS sequence"/>
</dbReference>
<proteinExistence type="inferred from homology"/>
<evidence type="ECO:0000259" key="5">
    <source>
        <dbReference type="Pfam" id="PF00135"/>
    </source>
</evidence>
<dbReference type="GO" id="GO:0052689">
    <property type="term" value="F:carboxylic ester hydrolase activity"/>
    <property type="evidence" value="ECO:0007669"/>
    <property type="project" value="TreeGrafter"/>
</dbReference>
<protein>
    <recommendedName>
        <fullName evidence="3">Carboxylic ester hydrolase</fullName>
        <ecNumber evidence="3">3.1.1.-</ecNumber>
    </recommendedName>
</protein>
<gene>
    <name evidence="6" type="ORF">B0A54_04514</name>
</gene>
<feature type="region of interest" description="Disordered" evidence="4">
    <location>
        <begin position="23"/>
        <end position="58"/>
    </location>
</feature>
<feature type="domain" description="Carboxylesterase type B" evidence="5">
    <location>
        <begin position="66"/>
        <end position="528"/>
    </location>
</feature>
<dbReference type="PANTHER" id="PTHR43918:SF4">
    <property type="entry name" value="CARBOXYLIC ESTER HYDROLASE"/>
    <property type="match status" value="1"/>
</dbReference>
<dbReference type="InterPro" id="IPR019826">
    <property type="entry name" value="Carboxylesterase_B_AS"/>
</dbReference>
<sequence length="604" mass="63471">MAPMIFQTTAFFAATALAATSQWHGPHSGPWPSPSTSYQAASSALSTTSSASPKTTASCGYPGGAPTATIDAGVVIGTTTSLPAATASINKFLGVPFAKSPPTRFAPPVSPGSFSEPINATAWSPACIQQFVYPAAAQEFAELVFNNPAPVESEDCLYLNVYAPSTPAPADGRAVLFWIYGGGLQFGNAGQPGYDGSWFASYEDVIVVTVNYRTNVFGFPSSPELPITGHNLGFLDQRMGLDWTQRNIAAFGGSPDKVTIFGESAGAFSVDALLTSFPANSTPPFRGAIAESGQISYRTPANPSSIPAWDTLSAALGCPGSYASNLTCVRAANASLIRTIIDEQSLAFNPVADNITYMAYPAQQRLKGDIAYVPVMGGTNAQEGRVFVVGVNNTAAYLQSIFGNETALISALEAAYPLGQNGLNTPYDQVAQIFTELEFQCGQAKWANDTASIGIPAWRYYFNASFANTQSYPELGVFHSSEIAMVFSTYEYRSANTTTQEYALSSAMRGAWARFAKNPMGGPGWNQVGTGTAGAVLVGATTIEVGGVLQSANASVEHGAWDLGVWGNSGNAFSSGITVIDEYEVDYRCGLFEGLYAAYAGSPT</sequence>
<dbReference type="InterPro" id="IPR029058">
    <property type="entry name" value="AB_hydrolase_fold"/>
</dbReference>
<dbReference type="InterPro" id="IPR050654">
    <property type="entry name" value="AChE-related_enzymes"/>
</dbReference>
<evidence type="ECO:0000313" key="6">
    <source>
        <dbReference type="EMBL" id="TKA44564.1"/>
    </source>
</evidence>
<dbReference type="EMBL" id="NAJP01000014">
    <property type="protein sequence ID" value="TKA44564.1"/>
    <property type="molecule type" value="Genomic_DNA"/>
</dbReference>
<dbReference type="PANTHER" id="PTHR43918">
    <property type="entry name" value="ACETYLCHOLINESTERASE"/>
    <property type="match status" value="1"/>
</dbReference>
<comment type="similarity">
    <text evidence="1 3">Belongs to the type-B carboxylesterase/lipase family.</text>
</comment>
<dbReference type="InterPro" id="IPR019819">
    <property type="entry name" value="Carboxylesterase_B_CS"/>
</dbReference>